<dbReference type="AlphaFoldDB" id="A0A5C5UA15"/>
<dbReference type="PANTHER" id="PTHR15020">
    <property type="entry name" value="FLAVIN REDUCTASE-RELATED"/>
    <property type="match status" value="1"/>
</dbReference>
<proteinExistence type="predicted"/>
<dbReference type="InterPro" id="IPR036291">
    <property type="entry name" value="NAD(P)-bd_dom_sf"/>
</dbReference>
<reference evidence="2 3" key="1">
    <citation type="submission" date="2019-08" db="EMBL/GenBank/DDBJ databases">
        <authorList>
            <person name="Lei W."/>
        </authorList>
    </citation>
    <scope>NUCLEOTIDE SEQUENCE [LARGE SCALE GENOMIC DNA]</scope>
    <source>
        <strain evidence="2 3">CCUG 58627</strain>
    </source>
</reference>
<accession>A0A5C5UA15</accession>
<comment type="caution">
    <text evidence="2">The sequence shown here is derived from an EMBL/GenBank/DDBJ whole genome shotgun (WGS) entry which is preliminary data.</text>
</comment>
<name>A0A5C5UA15_9CORY</name>
<evidence type="ECO:0000313" key="3">
    <source>
        <dbReference type="Proteomes" id="UP000320791"/>
    </source>
</evidence>
<organism evidence="2 3">
    <name type="scientific">Corynebacterium canis</name>
    <dbReference type="NCBI Taxonomy" id="679663"/>
    <lineage>
        <taxon>Bacteria</taxon>
        <taxon>Bacillati</taxon>
        <taxon>Actinomycetota</taxon>
        <taxon>Actinomycetes</taxon>
        <taxon>Mycobacteriales</taxon>
        <taxon>Corynebacteriaceae</taxon>
        <taxon>Corynebacterium</taxon>
    </lineage>
</organism>
<gene>
    <name evidence="2" type="ORF">FRX94_09790</name>
</gene>
<keyword evidence="3" id="KW-1185">Reference proteome</keyword>
<dbReference type="PANTHER" id="PTHR15020:SF50">
    <property type="entry name" value="UPF0659 PROTEIN YMR090W"/>
    <property type="match status" value="1"/>
</dbReference>
<dbReference type="Gene3D" id="3.40.50.720">
    <property type="entry name" value="NAD(P)-binding Rossmann-like Domain"/>
    <property type="match status" value="1"/>
</dbReference>
<dbReference type="InterPro" id="IPR016040">
    <property type="entry name" value="NAD(P)-bd_dom"/>
</dbReference>
<feature type="domain" description="NAD(P)-binding" evidence="1">
    <location>
        <begin position="8"/>
        <end position="190"/>
    </location>
</feature>
<dbReference type="RefSeq" id="WP_146325070.1">
    <property type="nucleotide sequence ID" value="NZ_BAABLR010000068.1"/>
</dbReference>
<dbReference type="CDD" id="cd05243">
    <property type="entry name" value="SDR_a5"/>
    <property type="match status" value="1"/>
</dbReference>
<protein>
    <submittedName>
        <fullName evidence="2">SDR family oxidoreductase</fullName>
    </submittedName>
</protein>
<evidence type="ECO:0000259" key="1">
    <source>
        <dbReference type="Pfam" id="PF13460"/>
    </source>
</evidence>
<dbReference type="SUPFAM" id="SSF51735">
    <property type="entry name" value="NAD(P)-binding Rossmann-fold domains"/>
    <property type="match status" value="1"/>
</dbReference>
<dbReference type="Pfam" id="PF13460">
    <property type="entry name" value="NAD_binding_10"/>
    <property type="match status" value="1"/>
</dbReference>
<dbReference type="OrthoDB" id="5510591at2"/>
<dbReference type="Proteomes" id="UP000320791">
    <property type="component" value="Unassembled WGS sequence"/>
</dbReference>
<sequence length="254" mass="27257">MLNILAIGGTGSVGRHVVDTATKAGHKVRVLSRRPASTPGVETVVGDLTDPNTLTSAVDGIDAVVFTHGSHTGEDAIRDVDYQGVLNVLRAIGDRPVRIALMTAIGVTYRDSYYNKTMKAHDWKRRSERLVRASGHPYTIVRPGWFDYNEADQQELHFLQGDTRRNAGPADGAIARSQLAEVLVAALTSPGAEGKTFELVAERGPAQSDLEPLFAKLDADVGLDGPRDENNQPVAEEPAAVIADLQQITSIAAK</sequence>
<dbReference type="EMBL" id="VOHM01000023">
    <property type="protein sequence ID" value="TWT23024.1"/>
    <property type="molecule type" value="Genomic_DNA"/>
</dbReference>
<evidence type="ECO:0000313" key="2">
    <source>
        <dbReference type="EMBL" id="TWT23024.1"/>
    </source>
</evidence>